<evidence type="ECO:0000313" key="1">
    <source>
        <dbReference type="EMBL" id="KAG0432968.1"/>
    </source>
</evidence>
<name>A0AC60QGM4_IXOPE</name>
<comment type="caution">
    <text evidence="1">The sequence shown here is derived from an EMBL/GenBank/DDBJ whole genome shotgun (WGS) entry which is preliminary data.</text>
</comment>
<proteinExistence type="predicted"/>
<evidence type="ECO:0000313" key="2">
    <source>
        <dbReference type="Proteomes" id="UP000805193"/>
    </source>
</evidence>
<gene>
    <name evidence="1" type="ORF">HPB47_020356</name>
</gene>
<reference evidence="1 2" key="1">
    <citation type="journal article" date="2020" name="Cell">
        <title>Large-Scale Comparative Analyses of Tick Genomes Elucidate Their Genetic Diversity and Vector Capacities.</title>
        <authorList>
            <consortium name="Tick Genome and Microbiome Consortium (TIGMIC)"/>
            <person name="Jia N."/>
            <person name="Wang J."/>
            <person name="Shi W."/>
            <person name="Du L."/>
            <person name="Sun Y."/>
            <person name="Zhan W."/>
            <person name="Jiang J.F."/>
            <person name="Wang Q."/>
            <person name="Zhang B."/>
            <person name="Ji P."/>
            <person name="Bell-Sakyi L."/>
            <person name="Cui X.M."/>
            <person name="Yuan T.T."/>
            <person name="Jiang B.G."/>
            <person name="Yang W.F."/>
            <person name="Lam T.T."/>
            <person name="Chang Q.C."/>
            <person name="Ding S.J."/>
            <person name="Wang X.J."/>
            <person name="Zhu J.G."/>
            <person name="Ruan X.D."/>
            <person name="Zhao L."/>
            <person name="Wei J.T."/>
            <person name="Ye R.Z."/>
            <person name="Que T.C."/>
            <person name="Du C.H."/>
            <person name="Zhou Y.H."/>
            <person name="Cheng J.X."/>
            <person name="Dai P.F."/>
            <person name="Guo W.B."/>
            <person name="Han X.H."/>
            <person name="Huang E.J."/>
            <person name="Li L.F."/>
            <person name="Wei W."/>
            <person name="Gao Y.C."/>
            <person name="Liu J.Z."/>
            <person name="Shao H.Z."/>
            <person name="Wang X."/>
            <person name="Wang C.C."/>
            <person name="Yang T.C."/>
            <person name="Huo Q.B."/>
            <person name="Li W."/>
            <person name="Chen H.Y."/>
            <person name="Chen S.E."/>
            <person name="Zhou L.G."/>
            <person name="Ni X.B."/>
            <person name="Tian J.H."/>
            <person name="Sheng Y."/>
            <person name="Liu T."/>
            <person name="Pan Y.S."/>
            <person name="Xia L.Y."/>
            <person name="Li J."/>
            <person name="Zhao F."/>
            <person name="Cao W.C."/>
        </authorList>
    </citation>
    <scope>NUCLEOTIDE SEQUENCE [LARGE SCALE GENOMIC DNA]</scope>
    <source>
        <strain evidence="1">Iper-2018</strain>
    </source>
</reference>
<organism evidence="1 2">
    <name type="scientific">Ixodes persulcatus</name>
    <name type="common">Taiga tick</name>
    <dbReference type="NCBI Taxonomy" id="34615"/>
    <lineage>
        <taxon>Eukaryota</taxon>
        <taxon>Metazoa</taxon>
        <taxon>Ecdysozoa</taxon>
        <taxon>Arthropoda</taxon>
        <taxon>Chelicerata</taxon>
        <taxon>Arachnida</taxon>
        <taxon>Acari</taxon>
        <taxon>Parasitiformes</taxon>
        <taxon>Ixodida</taxon>
        <taxon>Ixodoidea</taxon>
        <taxon>Ixodidae</taxon>
        <taxon>Ixodinae</taxon>
        <taxon>Ixodes</taxon>
    </lineage>
</organism>
<keyword evidence="2" id="KW-1185">Reference proteome</keyword>
<dbReference type="EMBL" id="JABSTQ010009100">
    <property type="protein sequence ID" value="KAG0432968.1"/>
    <property type="molecule type" value="Genomic_DNA"/>
</dbReference>
<sequence length="252" mass="29086">MFNQLGQQIILHQARQRNRQTTWLETRKQCTHTRPTTTKGEDRHSPIGPYTTKNERRKKQRKTATQGNEAQRETPAPSRTHQNPPQTSQPIESPKSEPDGFYDPFWEIKPARIALKKNINKHKDVARESLPKGFRRHESVLLRRLQAGAAITPSVTKKWADAKKNKKNPDFVPKPDQCKYCLENLRADTQHLVWECSKLDQERNDALGALNREDKPSTLDEWVNPAGDSERRSLILRSLVDFLKTADLGRDL</sequence>
<protein>
    <submittedName>
        <fullName evidence="1">Uncharacterized protein</fullName>
    </submittedName>
</protein>
<dbReference type="Proteomes" id="UP000805193">
    <property type="component" value="Unassembled WGS sequence"/>
</dbReference>
<accession>A0AC60QGM4</accession>